<gene>
    <name evidence="3" type="ORF">I302_06558</name>
    <name evidence="4" type="ORF">I302_107703</name>
</gene>
<evidence type="ECO:0000313" key="5">
    <source>
        <dbReference type="Proteomes" id="UP000092730"/>
    </source>
</evidence>
<dbReference type="EMBL" id="KI894023">
    <property type="protein sequence ID" value="OCF23575.1"/>
    <property type="molecule type" value="Genomic_DNA"/>
</dbReference>
<reference evidence="3" key="1">
    <citation type="submission" date="2013-07" db="EMBL/GenBank/DDBJ databases">
        <title>The Genome Sequence of Cryptococcus bestiolae CBS10118.</title>
        <authorList>
            <consortium name="The Broad Institute Genome Sequencing Platform"/>
            <person name="Cuomo C."/>
            <person name="Litvintseva A."/>
            <person name="Chen Y."/>
            <person name="Heitman J."/>
            <person name="Sun S."/>
            <person name="Springer D."/>
            <person name="Dromer F."/>
            <person name="Young S.K."/>
            <person name="Zeng Q."/>
            <person name="Gargeya S."/>
            <person name="Fitzgerald M."/>
            <person name="Abouelleil A."/>
            <person name="Alvarado L."/>
            <person name="Berlin A.M."/>
            <person name="Chapman S.B."/>
            <person name="Dewar J."/>
            <person name="Goldberg J."/>
            <person name="Griggs A."/>
            <person name="Gujja S."/>
            <person name="Hansen M."/>
            <person name="Howarth C."/>
            <person name="Imamovic A."/>
            <person name="Larimer J."/>
            <person name="McCowan C."/>
            <person name="Murphy C."/>
            <person name="Pearson M."/>
            <person name="Priest M."/>
            <person name="Roberts A."/>
            <person name="Saif S."/>
            <person name="Shea T."/>
            <person name="Sykes S."/>
            <person name="Wortman J."/>
            <person name="Nusbaum C."/>
            <person name="Birren B."/>
        </authorList>
    </citation>
    <scope>NUCLEOTIDE SEQUENCE [LARGE SCALE GENOMIC DNA]</scope>
    <source>
        <strain evidence="3">CBS 10118</strain>
    </source>
</reference>
<evidence type="ECO:0000256" key="2">
    <source>
        <dbReference type="SAM" id="SignalP"/>
    </source>
</evidence>
<reference evidence="4" key="4">
    <citation type="submission" date="2024-02" db="EMBL/GenBank/DDBJ databases">
        <title>Comparative genomics of Cryptococcus and Kwoniella reveals pathogenesis evolution and contrasting modes of karyotype evolution via chromosome fusion or intercentromeric recombination.</title>
        <authorList>
            <person name="Coelho M.A."/>
            <person name="David-Palma M."/>
            <person name="Shea T."/>
            <person name="Bowers K."/>
            <person name="McGinley-Smith S."/>
            <person name="Mohammad A.W."/>
            <person name="Gnirke A."/>
            <person name="Yurkov A.M."/>
            <person name="Nowrousian M."/>
            <person name="Sun S."/>
            <person name="Cuomo C.A."/>
            <person name="Heitman J."/>
        </authorList>
    </citation>
    <scope>NUCLEOTIDE SEQUENCE</scope>
    <source>
        <strain evidence="4">CBS 10118</strain>
    </source>
</reference>
<evidence type="ECO:0000313" key="4">
    <source>
        <dbReference type="EMBL" id="WVW85665.1"/>
    </source>
</evidence>
<accession>A0A1B9FXT3</accession>
<dbReference type="RefSeq" id="XP_019044645.1">
    <property type="nucleotide sequence ID" value="XM_019193168.1"/>
</dbReference>
<keyword evidence="2" id="KW-0732">Signal</keyword>
<dbReference type="VEuPathDB" id="FungiDB:I302_06558"/>
<feature type="region of interest" description="Disordered" evidence="1">
    <location>
        <begin position="41"/>
        <end position="62"/>
    </location>
</feature>
<dbReference type="KEGG" id="kbi:30210957"/>
<reference evidence="3" key="3">
    <citation type="submission" date="2014-01" db="EMBL/GenBank/DDBJ databases">
        <title>Evolution of pathogenesis and genome organization in the Tremellales.</title>
        <authorList>
            <person name="Cuomo C."/>
            <person name="Litvintseva A."/>
            <person name="Heitman J."/>
            <person name="Chen Y."/>
            <person name="Sun S."/>
            <person name="Springer D."/>
            <person name="Dromer F."/>
            <person name="Young S."/>
            <person name="Zeng Q."/>
            <person name="Chapman S."/>
            <person name="Gujja S."/>
            <person name="Saif S."/>
            <person name="Birren B."/>
        </authorList>
    </citation>
    <scope>NUCLEOTIDE SEQUENCE</scope>
    <source>
        <strain evidence="3">CBS 10118</strain>
    </source>
</reference>
<feature type="chain" id="PRO_5042335066" evidence="2">
    <location>
        <begin position="28"/>
        <end position="259"/>
    </location>
</feature>
<dbReference type="Proteomes" id="UP000092730">
    <property type="component" value="Chromosome 6"/>
</dbReference>
<sequence length="259" mass="29234">MITIKLQLPLIPLICTILSSLSVCAGAATALLERQDYNPKPNARPLYSESGGPNSRDIANRPTKDPWETVLFVLSDALPGFFKSRINYDGKSDDGAKTVNQVTVMAWNNDKHMHEEVVVSKDHIEGLDDEADDVPWWPESLLESIRQSNPSRSPNINSLPIEQYMYLFTGRLTHSISTSGLNLIVGELENQKQDNPAMVQVEYESKGEKMIGRVTSHADGKLKLLNYQYETIEFDEHTPDIKSYTLYMFDKHVTFPDES</sequence>
<dbReference type="AlphaFoldDB" id="A0A1B9FXT3"/>
<evidence type="ECO:0000313" key="3">
    <source>
        <dbReference type="EMBL" id="OCF23575.1"/>
    </source>
</evidence>
<reference evidence="4" key="2">
    <citation type="submission" date="2013-07" db="EMBL/GenBank/DDBJ databases">
        <authorList>
            <consortium name="The Broad Institute Genome Sequencing Platform"/>
            <person name="Cuomo C."/>
            <person name="Litvintseva A."/>
            <person name="Chen Y."/>
            <person name="Heitman J."/>
            <person name="Sun S."/>
            <person name="Springer D."/>
            <person name="Dromer F."/>
            <person name="Young S.K."/>
            <person name="Zeng Q."/>
            <person name="Gargeya S."/>
            <person name="Fitzgerald M."/>
            <person name="Abouelleil A."/>
            <person name="Alvarado L."/>
            <person name="Berlin A.M."/>
            <person name="Chapman S.B."/>
            <person name="Dewar J."/>
            <person name="Goldberg J."/>
            <person name="Griggs A."/>
            <person name="Gujja S."/>
            <person name="Hansen M."/>
            <person name="Howarth C."/>
            <person name="Imamovic A."/>
            <person name="Larimer J."/>
            <person name="McCowan C."/>
            <person name="Murphy C."/>
            <person name="Pearson M."/>
            <person name="Priest M."/>
            <person name="Roberts A."/>
            <person name="Saif S."/>
            <person name="Shea T."/>
            <person name="Sykes S."/>
            <person name="Wortman J."/>
            <person name="Nusbaum C."/>
            <person name="Birren B."/>
        </authorList>
    </citation>
    <scope>NUCLEOTIDE SEQUENCE</scope>
    <source>
        <strain evidence="4">CBS 10118</strain>
    </source>
</reference>
<keyword evidence="5" id="KW-1185">Reference proteome</keyword>
<dbReference type="EMBL" id="CP144546">
    <property type="protein sequence ID" value="WVW85665.1"/>
    <property type="molecule type" value="Genomic_DNA"/>
</dbReference>
<name>A0A1B9FXT3_9TREE</name>
<proteinExistence type="predicted"/>
<feature type="signal peptide" evidence="2">
    <location>
        <begin position="1"/>
        <end position="27"/>
    </location>
</feature>
<evidence type="ECO:0000256" key="1">
    <source>
        <dbReference type="SAM" id="MobiDB-lite"/>
    </source>
</evidence>
<dbReference type="GeneID" id="30210957"/>
<organism evidence="3">
    <name type="scientific">Kwoniella bestiolae CBS 10118</name>
    <dbReference type="NCBI Taxonomy" id="1296100"/>
    <lineage>
        <taxon>Eukaryota</taxon>
        <taxon>Fungi</taxon>
        <taxon>Dikarya</taxon>
        <taxon>Basidiomycota</taxon>
        <taxon>Agaricomycotina</taxon>
        <taxon>Tremellomycetes</taxon>
        <taxon>Tremellales</taxon>
        <taxon>Cryptococcaceae</taxon>
        <taxon>Kwoniella</taxon>
    </lineage>
</organism>
<protein>
    <submittedName>
        <fullName evidence="3">Uncharacterized protein</fullName>
    </submittedName>
</protein>